<evidence type="ECO:0000256" key="1">
    <source>
        <dbReference type="ARBA" id="ARBA00022617"/>
    </source>
</evidence>
<feature type="domain" description="Cytochrome c" evidence="5">
    <location>
        <begin position="94"/>
        <end position="191"/>
    </location>
</feature>
<keyword evidence="7" id="KW-1185">Reference proteome</keyword>
<comment type="caution">
    <text evidence="6">The sequence shown here is derived from an EMBL/GenBank/DDBJ whole genome shotgun (WGS) entry which is preliminary data.</text>
</comment>
<dbReference type="PANTHER" id="PTHR30600">
    <property type="entry name" value="CYTOCHROME C PEROXIDASE-RELATED"/>
    <property type="match status" value="1"/>
</dbReference>
<keyword evidence="6" id="KW-0560">Oxidoreductase</keyword>
<dbReference type="Gene3D" id="1.10.760.10">
    <property type="entry name" value="Cytochrome c-like domain"/>
    <property type="match status" value="1"/>
</dbReference>
<evidence type="ECO:0000256" key="2">
    <source>
        <dbReference type="ARBA" id="ARBA00022723"/>
    </source>
</evidence>
<gene>
    <name evidence="6" type="ORF">ACETIH_01760</name>
</gene>
<keyword evidence="6" id="KW-0575">Peroxidase</keyword>
<protein>
    <submittedName>
        <fullName evidence="6">Di-heme-cytochrome C peroxidase</fullName>
    </submittedName>
</protein>
<proteinExistence type="predicted"/>
<keyword evidence="2 4" id="KW-0479">Metal-binding</keyword>
<dbReference type="GO" id="GO:0004601">
    <property type="term" value="F:peroxidase activity"/>
    <property type="evidence" value="ECO:0007669"/>
    <property type="project" value="UniProtKB-KW"/>
</dbReference>
<feature type="domain" description="Cytochrome c" evidence="5">
    <location>
        <begin position="323"/>
        <end position="495"/>
    </location>
</feature>
<evidence type="ECO:0000256" key="3">
    <source>
        <dbReference type="ARBA" id="ARBA00023004"/>
    </source>
</evidence>
<dbReference type="InterPro" id="IPR047758">
    <property type="entry name" value="CytoC_perox"/>
</dbReference>
<keyword evidence="1 4" id="KW-0349">Heme</keyword>
<accession>A0ABV6Y2I4</accession>
<evidence type="ECO:0000313" key="7">
    <source>
        <dbReference type="Proteomes" id="UP001593940"/>
    </source>
</evidence>
<evidence type="ECO:0000313" key="6">
    <source>
        <dbReference type="EMBL" id="MFC1455486.1"/>
    </source>
</evidence>
<evidence type="ECO:0000259" key="5">
    <source>
        <dbReference type="PROSITE" id="PS51007"/>
    </source>
</evidence>
<dbReference type="SUPFAM" id="SSF46626">
    <property type="entry name" value="Cytochrome c"/>
    <property type="match status" value="1"/>
</dbReference>
<reference evidence="6 7" key="1">
    <citation type="submission" date="2024-09" db="EMBL/GenBank/DDBJ databases">
        <title>Nodulacao em especies de Leguminosae Basais da Amazonia e Caracterizacao dos Rizobios e Bacterias Associadas aos Nodulos.</title>
        <authorList>
            <person name="Jambeiro I.C.A."/>
            <person name="Lopes I.S."/>
            <person name="Aguiar E.R.G.R."/>
            <person name="Santos A.F.J."/>
            <person name="Dos Santos J.M.F."/>
            <person name="Gross E."/>
        </authorList>
    </citation>
    <scope>NUCLEOTIDE SEQUENCE [LARGE SCALE GENOMIC DNA]</scope>
    <source>
        <strain evidence="6 7">BRUESC1165</strain>
    </source>
</reference>
<dbReference type="PROSITE" id="PS51007">
    <property type="entry name" value="CYTC"/>
    <property type="match status" value="2"/>
</dbReference>
<dbReference type="InterPro" id="IPR051395">
    <property type="entry name" value="Cytochrome_c_Peroxidase/MauG"/>
</dbReference>
<keyword evidence="3 4" id="KW-0408">Iron</keyword>
<dbReference type="InterPro" id="IPR036909">
    <property type="entry name" value="Cyt_c-like_dom_sf"/>
</dbReference>
<organism evidence="6 7">
    <name type="scientific">Microvirga arabica</name>
    <dbReference type="NCBI Taxonomy" id="1128671"/>
    <lineage>
        <taxon>Bacteria</taxon>
        <taxon>Pseudomonadati</taxon>
        <taxon>Pseudomonadota</taxon>
        <taxon>Alphaproteobacteria</taxon>
        <taxon>Hyphomicrobiales</taxon>
        <taxon>Methylobacteriaceae</taxon>
        <taxon>Microvirga</taxon>
    </lineage>
</organism>
<dbReference type="NCBIfam" id="NF040606">
    <property type="entry name" value="CytoC_perox"/>
    <property type="match status" value="1"/>
</dbReference>
<name>A0ABV6Y2I4_9HYPH</name>
<dbReference type="PANTHER" id="PTHR30600:SF9">
    <property type="entry name" value="BLR7738 PROTEIN"/>
    <property type="match status" value="1"/>
</dbReference>
<dbReference type="RefSeq" id="WP_377028671.1">
    <property type="nucleotide sequence ID" value="NZ_JBHOMY010000004.1"/>
</dbReference>
<dbReference type="Proteomes" id="UP001593940">
    <property type="component" value="Unassembled WGS sequence"/>
</dbReference>
<evidence type="ECO:0000256" key="4">
    <source>
        <dbReference type="PROSITE-ProRule" id="PRU00433"/>
    </source>
</evidence>
<dbReference type="InterPro" id="IPR009056">
    <property type="entry name" value="Cyt_c-like_dom"/>
</dbReference>
<dbReference type="EMBL" id="JBHOMY010000004">
    <property type="protein sequence ID" value="MFC1455486.1"/>
    <property type="molecule type" value="Genomic_DNA"/>
</dbReference>
<dbReference type="Pfam" id="PF21419">
    <property type="entry name" value="RoxA-like_Cyt-c"/>
    <property type="match status" value="1"/>
</dbReference>
<sequence>MKQRSLSAVAGLTAVGVIAIPLASLLSREATSIIYLDQGWSAERRSEFYYTPQGSRLIPYSWMLALEEPDSERLFLDPSHLERLGYITEGTASALNPDGLPIGFVKEPSHASERPWLGLTCAACHTGEVTLKGKRIRVDGGPSLADFQAFTTRLGQALDATLADPGKFERFAGRLKETDLRTLRPELEAFAAGYRKLLAGNWTPEPYGHARLDAFGHILNAVAADALGESANTRIPNAPVSYPFLWTTPQQRYVQWNGIAVSPIGRNTGEVLGVFGQVALTGLERERFRSSVLTANLHALEKWIAELKAPVWPESQLGRINTGKHARGRELFIEHCQNCHGGVPYRFTAAEDNIVGRRLIDVRMVDQKKVGTDPTMLQNFYGRRARTGSLAPNLGGVDEQHAGSVLGLVIQGVVKRDLDERGLSVAKQAEYAGFRFKSDGTPEDPWQGPPAYKAGPLAGVWATAPYLHNGSVPTLYDLLSPEEERPAVFWVGSRELDPLKVGFVSSATELSEADRARLFRFDTTRLGNSNKGHVFPDPSQERLDHEDRLALIEFIKTIEDPTAPAPYRVLDAPTQGTRP</sequence>